<evidence type="ECO:0000313" key="3">
    <source>
        <dbReference type="EMBL" id="DBA22791.1"/>
    </source>
</evidence>
<reference evidence="3" key="1">
    <citation type="thesis" date="2020" institute="ProQuest LLC" country="789 East Eisenhower Parkway, Ann Arbor, MI, USA">
        <title>Comparative Genomics and Chromosome Evolution.</title>
        <authorList>
            <person name="Mudd A.B."/>
        </authorList>
    </citation>
    <scope>NUCLEOTIDE SEQUENCE</scope>
    <source>
        <strain evidence="3">1538</strain>
        <tissue evidence="3">Blood</tissue>
    </source>
</reference>
<keyword evidence="4" id="KW-1185">Reference proteome</keyword>
<dbReference type="PANTHER" id="PTHR43696">
    <property type="entry name" value="COILED-COIL DOMAIN-CONTAINING PROTEIN 157"/>
    <property type="match status" value="1"/>
</dbReference>
<feature type="coiled-coil region" evidence="1">
    <location>
        <begin position="277"/>
        <end position="524"/>
    </location>
</feature>
<comment type="caution">
    <text evidence="3">The sequence shown here is derived from an EMBL/GenBank/DDBJ whole genome shotgun (WGS) entry which is preliminary data.</text>
</comment>
<protein>
    <recommendedName>
        <fullName evidence="5">Coiled-coil domain-containing protein 157</fullName>
    </recommendedName>
</protein>
<dbReference type="PANTHER" id="PTHR43696:SF9">
    <property type="entry name" value="COILED-COIL DOMAIN-CONTAINING PROTEIN 157"/>
    <property type="match status" value="1"/>
</dbReference>
<feature type="region of interest" description="Disordered" evidence="2">
    <location>
        <begin position="618"/>
        <end position="666"/>
    </location>
</feature>
<sequence length="702" mass="80375">MACMLGDRTCMEGLRKDITDLQGTVIDVFSRVGAVRVPSWKFPDKMSCDLDLVQLLDRYDYVENDAEITQVSHMVLLELVIDRLLLLLQSLDIYTELINNEGRVTPNRSPGPSMSIGLTVRKYWSSMVKLGTVFQRTQTGKRVSLQDSVITAKKSETSKDPSYLSSSRPQTASSRLQSQNISSFPGESKHERVKETRNVGSQTLESALVPCDACAIAQSSLKEVSDTIVSVCRSQNLPTSLTKIQEVLPVEGLLSANEMRYWASEQSKDLARITKHLSELTQLIQPLRNQLDDAKVENEKLIQNMESWKNQLQAQREEMQRQAKDIERKLQEKGQQSQEMMDRLERDKEELRKGSAILEERVSILKEELKMQHCTIRDLELARQRLLNEMQNMVHKEEVHAVEKKMNDLKVHLDNTLKKVQESEEAVSKERARGENLQIQKESLLAKQKSLLQQLDRLSQEYEDLQGSLGDAEEERVKLEEQIKQTEKEAENLKRQLKDQQEMVKVLQQEKITLENSVSKMTRQLTEIQGCLQEQKERERLLISYPDLHPLPEFESSGDITEDMEKQLQANSIRISILEEENTKLRASLQKLEEKSKQEPVQVIPQTRLWTLTPNREQVSPELQLTHNNSRSSDTKPPTPIPNSVAFTKDSESSLSLGHPERKGSRQAVNVLTFPPENSTIAALARIKQVKGRNQTYSFDRK</sequence>
<proteinExistence type="predicted"/>
<evidence type="ECO:0000256" key="1">
    <source>
        <dbReference type="SAM" id="Coils"/>
    </source>
</evidence>
<feature type="compositionally biased region" description="Polar residues" evidence="2">
    <location>
        <begin position="163"/>
        <end position="185"/>
    </location>
</feature>
<keyword evidence="1" id="KW-0175">Coiled coil</keyword>
<dbReference type="EMBL" id="DYDO01000006">
    <property type="protein sequence ID" value="DBA22791.1"/>
    <property type="molecule type" value="Genomic_DNA"/>
</dbReference>
<dbReference type="Proteomes" id="UP001181693">
    <property type="component" value="Unassembled WGS sequence"/>
</dbReference>
<feature type="compositionally biased region" description="Basic and acidic residues" evidence="2">
    <location>
        <begin position="187"/>
        <end position="197"/>
    </location>
</feature>
<gene>
    <name evidence="3" type="ORF">GDO54_013793</name>
</gene>
<evidence type="ECO:0008006" key="5">
    <source>
        <dbReference type="Google" id="ProtNLM"/>
    </source>
</evidence>
<accession>A0AAV3AEG9</accession>
<evidence type="ECO:0000256" key="2">
    <source>
        <dbReference type="SAM" id="MobiDB-lite"/>
    </source>
</evidence>
<feature type="compositionally biased region" description="Polar residues" evidence="2">
    <location>
        <begin position="618"/>
        <end position="636"/>
    </location>
</feature>
<organism evidence="3 4">
    <name type="scientific">Pyxicephalus adspersus</name>
    <name type="common">African bullfrog</name>
    <dbReference type="NCBI Taxonomy" id="30357"/>
    <lineage>
        <taxon>Eukaryota</taxon>
        <taxon>Metazoa</taxon>
        <taxon>Chordata</taxon>
        <taxon>Craniata</taxon>
        <taxon>Vertebrata</taxon>
        <taxon>Euteleostomi</taxon>
        <taxon>Amphibia</taxon>
        <taxon>Batrachia</taxon>
        <taxon>Anura</taxon>
        <taxon>Neobatrachia</taxon>
        <taxon>Ranoidea</taxon>
        <taxon>Pyxicephalidae</taxon>
        <taxon>Pyxicephalinae</taxon>
        <taxon>Pyxicephalus</taxon>
    </lineage>
</organism>
<feature type="region of interest" description="Disordered" evidence="2">
    <location>
        <begin position="156"/>
        <end position="198"/>
    </location>
</feature>
<dbReference type="InterPro" id="IPR029681">
    <property type="entry name" value="CCDC157"/>
</dbReference>
<name>A0AAV3AEG9_PYXAD</name>
<feature type="coiled-coil region" evidence="1">
    <location>
        <begin position="561"/>
        <end position="598"/>
    </location>
</feature>
<dbReference type="SUPFAM" id="SSF57997">
    <property type="entry name" value="Tropomyosin"/>
    <property type="match status" value="1"/>
</dbReference>
<evidence type="ECO:0000313" key="4">
    <source>
        <dbReference type="Proteomes" id="UP001181693"/>
    </source>
</evidence>
<dbReference type="AlphaFoldDB" id="A0AAV3AEG9"/>